<dbReference type="PANTHER" id="PTHR43630">
    <property type="entry name" value="POLY-BETA-1,6-N-ACETYL-D-GLUCOSAMINE SYNTHASE"/>
    <property type="match status" value="1"/>
</dbReference>
<dbReference type="Proteomes" id="UP001499863">
    <property type="component" value="Unassembled WGS sequence"/>
</dbReference>
<evidence type="ECO:0000313" key="5">
    <source>
        <dbReference type="EMBL" id="GAA1392361.1"/>
    </source>
</evidence>
<comment type="similarity">
    <text evidence="1">Belongs to the glycosyltransferase 2 family.</text>
</comment>
<keyword evidence="4" id="KW-0812">Transmembrane</keyword>
<dbReference type="RefSeq" id="WP_344332899.1">
    <property type="nucleotide sequence ID" value="NZ_BAAAKJ010000122.1"/>
</dbReference>
<evidence type="ECO:0000313" key="6">
    <source>
        <dbReference type="Proteomes" id="UP001499863"/>
    </source>
</evidence>
<feature type="transmembrane region" description="Helical" evidence="4">
    <location>
        <begin position="335"/>
        <end position="355"/>
    </location>
</feature>
<evidence type="ECO:0000256" key="3">
    <source>
        <dbReference type="ARBA" id="ARBA00022679"/>
    </source>
</evidence>
<proteinExistence type="inferred from homology"/>
<feature type="transmembrane region" description="Helical" evidence="4">
    <location>
        <begin position="367"/>
        <end position="385"/>
    </location>
</feature>
<reference evidence="5 6" key="1">
    <citation type="journal article" date="2019" name="Int. J. Syst. Evol. Microbiol.">
        <title>The Global Catalogue of Microorganisms (GCM) 10K type strain sequencing project: providing services to taxonomists for standard genome sequencing and annotation.</title>
        <authorList>
            <consortium name="The Broad Institute Genomics Platform"/>
            <consortium name="The Broad Institute Genome Sequencing Center for Infectious Disease"/>
            <person name="Wu L."/>
            <person name="Ma J."/>
        </authorList>
    </citation>
    <scope>NUCLEOTIDE SEQUENCE [LARGE SCALE GENOMIC DNA]</scope>
    <source>
        <strain evidence="5 6">JCM 12393</strain>
    </source>
</reference>
<keyword evidence="4" id="KW-1133">Transmembrane helix</keyword>
<dbReference type="PANTHER" id="PTHR43630:SF1">
    <property type="entry name" value="POLY-BETA-1,6-N-ACETYL-D-GLUCOSAMINE SYNTHASE"/>
    <property type="match status" value="1"/>
</dbReference>
<keyword evidence="6" id="KW-1185">Reference proteome</keyword>
<feature type="transmembrane region" description="Helical" evidence="4">
    <location>
        <begin position="6"/>
        <end position="26"/>
    </location>
</feature>
<evidence type="ECO:0000256" key="1">
    <source>
        <dbReference type="ARBA" id="ARBA00006739"/>
    </source>
</evidence>
<comment type="caution">
    <text evidence="5">The sequence shown here is derived from an EMBL/GenBank/DDBJ whole genome shotgun (WGS) entry which is preliminary data.</text>
</comment>
<gene>
    <name evidence="5" type="ORF">GCM10009639_23840</name>
</gene>
<dbReference type="EMBL" id="BAAAKJ010000122">
    <property type="protein sequence ID" value="GAA1392361.1"/>
    <property type="molecule type" value="Genomic_DNA"/>
</dbReference>
<feature type="transmembrane region" description="Helical" evidence="4">
    <location>
        <begin position="405"/>
        <end position="425"/>
    </location>
</feature>
<keyword evidence="4" id="KW-0472">Membrane</keyword>
<sequence length="478" mass="53185">MTLLDTSISLSFVLGVSFLAYVAVIVRNYLRARPRPAGDPTGFDWHFFIPCRDEEAVIGATLDHLDRYFPQATVWVVDDHSTDGTAELVRARERAGWPVNLVSRRLPEARTGKGDALNAAYQAMNADPWSGTDPERVIVCVLDADGRPSPNMFEVCAGDAYFGDPRIGAVQVEVRMSNRDVTTPLPARGRIANRCARLLARLQDLEFRGPISAMQITRRRTGTVNVGGNGQLTRLAALDSIGLDDGRPWGRALLEDFELGLRLMLAGWRNGYTTDAWVDQEALWNLRQLLTQRVRWAQGSMQCARYMRSIWGSREFTTLGFLEVLYFMAQPWLQLVGLVAYLVPILAFSYNAATYPRFTLDFLQHGGAPLLLIYLLIGVGEFALWGPLYRRRCEPGIPLRAALGYGLALALYAAATYVVAVRAFWRILRRKDSWHKTARTAPPPHVDPIDLIDLGDPLGPVDLAHLADRSAAAGRGSY</sequence>
<keyword evidence="3" id="KW-0808">Transferase</keyword>
<protein>
    <submittedName>
        <fullName evidence="5">Glycosyltransferase family 2 protein</fullName>
    </submittedName>
</protein>
<keyword evidence="2" id="KW-0328">Glycosyltransferase</keyword>
<dbReference type="InterPro" id="IPR029044">
    <property type="entry name" value="Nucleotide-diphossugar_trans"/>
</dbReference>
<organism evidence="5 6">
    <name type="scientific">Kitasatospora putterlickiae</name>
    <dbReference type="NCBI Taxonomy" id="221725"/>
    <lineage>
        <taxon>Bacteria</taxon>
        <taxon>Bacillati</taxon>
        <taxon>Actinomycetota</taxon>
        <taxon>Actinomycetes</taxon>
        <taxon>Kitasatosporales</taxon>
        <taxon>Streptomycetaceae</taxon>
        <taxon>Kitasatospora</taxon>
    </lineage>
</organism>
<name>A0ABN1XXF8_9ACTN</name>
<dbReference type="SUPFAM" id="SSF53448">
    <property type="entry name" value="Nucleotide-diphospho-sugar transferases"/>
    <property type="match status" value="1"/>
</dbReference>
<dbReference type="Gene3D" id="3.90.550.10">
    <property type="entry name" value="Spore Coat Polysaccharide Biosynthesis Protein SpsA, Chain A"/>
    <property type="match status" value="1"/>
</dbReference>
<accession>A0ABN1XXF8</accession>
<dbReference type="Pfam" id="PF13641">
    <property type="entry name" value="Glyco_tranf_2_3"/>
    <property type="match status" value="1"/>
</dbReference>
<evidence type="ECO:0000256" key="4">
    <source>
        <dbReference type="SAM" id="Phobius"/>
    </source>
</evidence>
<evidence type="ECO:0000256" key="2">
    <source>
        <dbReference type="ARBA" id="ARBA00022676"/>
    </source>
</evidence>